<dbReference type="GO" id="GO:0009062">
    <property type="term" value="P:fatty acid catabolic process"/>
    <property type="evidence" value="ECO:0007669"/>
    <property type="project" value="InterPro"/>
</dbReference>
<feature type="non-terminal residue" evidence="11">
    <location>
        <position position="306"/>
    </location>
</feature>
<dbReference type="Gene3D" id="3.40.50.720">
    <property type="entry name" value="NAD(P)-binding Rossmann-like Domain"/>
    <property type="match status" value="1"/>
</dbReference>
<name>A0AA36D3D5_9BILA</name>
<evidence type="ECO:0000256" key="6">
    <source>
        <dbReference type="ARBA" id="ARBA00026221"/>
    </source>
</evidence>
<evidence type="ECO:0000256" key="8">
    <source>
        <dbReference type="ARBA" id="ARBA00048009"/>
    </source>
</evidence>
<keyword evidence="12" id="KW-1185">Reference proteome</keyword>
<dbReference type="SUPFAM" id="SSF51735">
    <property type="entry name" value="NAD(P)-binding Rossmann-fold domains"/>
    <property type="match status" value="1"/>
</dbReference>
<dbReference type="PRINTS" id="PR00081">
    <property type="entry name" value="GDHRDH"/>
</dbReference>
<evidence type="ECO:0000256" key="7">
    <source>
        <dbReference type="ARBA" id="ARBA00030890"/>
    </source>
</evidence>
<evidence type="ECO:0000256" key="2">
    <source>
        <dbReference type="ARBA" id="ARBA00023002"/>
    </source>
</evidence>
<dbReference type="PANTHER" id="PTHR43296:SF2">
    <property type="entry name" value="PEROXISOMAL 2,4-DIENOYL-COA REDUCTASE [(3E)-ENOYL-COA-PRODUCING]"/>
    <property type="match status" value="1"/>
</dbReference>
<dbReference type="EMBL" id="CATQJA010002659">
    <property type="protein sequence ID" value="CAJ0580333.1"/>
    <property type="molecule type" value="Genomic_DNA"/>
</dbReference>
<evidence type="ECO:0000256" key="5">
    <source>
        <dbReference type="ARBA" id="ARBA00026117"/>
    </source>
</evidence>
<organism evidence="11 12">
    <name type="scientific">Mesorhabditis spiculigera</name>
    <dbReference type="NCBI Taxonomy" id="96644"/>
    <lineage>
        <taxon>Eukaryota</taxon>
        <taxon>Metazoa</taxon>
        <taxon>Ecdysozoa</taxon>
        <taxon>Nematoda</taxon>
        <taxon>Chromadorea</taxon>
        <taxon>Rhabditida</taxon>
        <taxon>Rhabditina</taxon>
        <taxon>Rhabditomorpha</taxon>
        <taxon>Rhabditoidea</taxon>
        <taxon>Rhabditidae</taxon>
        <taxon>Mesorhabditinae</taxon>
        <taxon>Mesorhabditis</taxon>
    </lineage>
</organism>
<comment type="catalytic activity">
    <reaction evidence="8">
        <text>a (2E,4E)-dienoyl-CoA + NADPH + H(+) = a 4,5-saturated-(3E)-enoyl-CoA + NADP(+)</text>
        <dbReference type="Rhea" id="RHEA:45912"/>
        <dbReference type="ChEBI" id="CHEBI:15378"/>
        <dbReference type="ChEBI" id="CHEBI:57783"/>
        <dbReference type="ChEBI" id="CHEBI:58349"/>
        <dbReference type="ChEBI" id="CHEBI:85101"/>
        <dbReference type="ChEBI" id="CHEBI:85493"/>
        <dbReference type="EC" id="1.3.1.124"/>
    </reaction>
</comment>
<dbReference type="EC" id="1.3.1.124" evidence="5"/>
<dbReference type="InterPro" id="IPR036291">
    <property type="entry name" value="NAD(P)-bd_dom_sf"/>
</dbReference>
<comment type="similarity">
    <text evidence="3">Belongs to the short-chain dehydrogenases/reductases (SDR) family. 2,4-dienoyl-CoA reductase subfamily.</text>
</comment>
<dbReference type="GO" id="GO:0008670">
    <property type="term" value="F:2,4-dienoyl-CoA reductase (NADPH) activity"/>
    <property type="evidence" value="ECO:0007669"/>
    <property type="project" value="InterPro"/>
</dbReference>
<evidence type="ECO:0000313" key="11">
    <source>
        <dbReference type="EMBL" id="CAJ0580333.1"/>
    </source>
</evidence>
<evidence type="ECO:0000256" key="10">
    <source>
        <dbReference type="ARBA" id="ARBA00048631"/>
    </source>
</evidence>
<protein>
    <recommendedName>
        <fullName evidence="6">Peroxisomal 2,4-dienoyl-CoA reductase [(3E)-enoyl-CoA-producing]</fullName>
        <ecNumber evidence="5">1.3.1.124</ecNumber>
    </recommendedName>
    <alternativeName>
        <fullName evidence="7">2,4-dienoyl-CoA reductase 2</fullName>
    </alternativeName>
</protein>
<dbReference type="GO" id="GO:0005777">
    <property type="term" value="C:peroxisome"/>
    <property type="evidence" value="ECO:0007669"/>
    <property type="project" value="TreeGrafter"/>
</dbReference>
<accession>A0AA36D3D5</accession>
<dbReference type="AlphaFoldDB" id="A0AA36D3D5"/>
<keyword evidence="1" id="KW-0521">NADP</keyword>
<evidence type="ECO:0000256" key="3">
    <source>
        <dbReference type="ARBA" id="ARBA00025787"/>
    </source>
</evidence>
<dbReference type="InterPro" id="IPR002347">
    <property type="entry name" value="SDR_fam"/>
</dbReference>
<comment type="subunit">
    <text evidence="4">Monomer, dimer and oligomer.</text>
</comment>
<dbReference type="InterPro" id="IPR045017">
    <property type="entry name" value="DECR2-like"/>
</dbReference>
<dbReference type="Pfam" id="PF13561">
    <property type="entry name" value="adh_short_C2"/>
    <property type="match status" value="1"/>
</dbReference>
<proteinExistence type="inferred from homology"/>
<evidence type="ECO:0000313" key="12">
    <source>
        <dbReference type="Proteomes" id="UP001177023"/>
    </source>
</evidence>
<dbReference type="PANTHER" id="PTHR43296">
    <property type="entry name" value="PEROXISOMAL 2,4-DIENOYL-COA REDUCTASE"/>
    <property type="match status" value="1"/>
</dbReference>
<evidence type="ECO:0000256" key="4">
    <source>
        <dbReference type="ARBA" id="ARBA00025939"/>
    </source>
</evidence>
<comment type="catalytic activity">
    <reaction evidence="9">
        <text>a (2E,4Z)-dienoyl-CoA + NADPH + H(+) = a 4,5-saturated-(3E)-enoyl-CoA + NADP(+)</text>
        <dbReference type="Rhea" id="RHEA:61892"/>
        <dbReference type="ChEBI" id="CHEBI:15378"/>
        <dbReference type="ChEBI" id="CHEBI:57783"/>
        <dbReference type="ChEBI" id="CHEBI:58349"/>
        <dbReference type="ChEBI" id="CHEBI:85099"/>
        <dbReference type="ChEBI" id="CHEBI:85493"/>
        <dbReference type="EC" id="1.3.1.124"/>
    </reaction>
</comment>
<sequence length="306" mass="33437">MREEFAIRCRRAQRFYPSCLYSPFRHGILNGKVALVTGGASGIGLGIARSLASAGAIVVIASRKLATDRVAQQLSESSDGTVYAIQLNVRYPDAYADLFDRIEKLAGAPCNLLANCAAGNFAAPSENIDHRGFWHTFQSGIVGSAILTHMLIQRNRPLNIPTTVLNLSASFNKTSPPFTVPYAMSKAALDKMTKTLAGELGRDGHRINGIAAGPTYESARLLFSCIFFAVTPIGRMVYPHEIGNIATFLCSEYASGINGETFIVDGGQSTVAFPQNFFHDVPNELWRTIKDKKASRKTWTRMNRQI</sequence>
<evidence type="ECO:0000256" key="9">
    <source>
        <dbReference type="ARBA" id="ARBA00048340"/>
    </source>
</evidence>
<dbReference type="Proteomes" id="UP001177023">
    <property type="component" value="Unassembled WGS sequence"/>
</dbReference>
<reference evidence="11" key="1">
    <citation type="submission" date="2023-06" db="EMBL/GenBank/DDBJ databases">
        <authorList>
            <person name="Delattre M."/>
        </authorList>
    </citation>
    <scope>NUCLEOTIDE SEQUENCE</scope>
    <source>
        <strain evidence="11">AF72</strain>
    </source>
</reference>
<comment type="catalytic activity">
    <reaction evidence="10">
        <text>(2E,4Z,7Z,10Z,13Z,16Z,19Z)-docosaheptaenoyl-CoA + NADPH + H(+) = (3E,7Z,10Z,13Z,16Z,19Z)-docosahexaenoyl-CoA + NADP(+)</text>
        <dbReference type="Rhea" id="RHEA:44920"/>
        <dbReference type="ChEBI" id="CHEBI:15378"/>
        <dbReference type="ChEBI" id="CHEBI:57783"/>
        <dbReference type="ChEBI" id="CHEBI:58349"/>
        <dbReference type="ChEBI" id="CHEBI:77559"/>
        <dbReference type="ChEBI" id="CHEBI:84791"/>
    </reaction>
</comment>
<comment type="caution">
    <text evidence="11">The sequence shown here is derived from an EMBL/GenBank/DDBJ whole genome shotgun (WGS) entry which is preliminary data.</text>
</comment>
<evidence type="ECO:0000256" key="1">
    <source>
        <dbReference type="ARBA" id="ARBA00022857"/>
    </source>
</evidence>
<keyword evidence="2" id="KW-0560">Oxidoreductase</keyword>
<gene>
    <name evidence="11" type="ORF">MSPICULIGERA_LOCUS18531</name>
</gene>